<keyword evidence="7" id="KW-0411">Iron-sulfur</keyword>
<evidence type="ECO:0000259" key="8">
    <source>
        <dbReference type="PROSITE" id="PS51296"/>
    </source>
</evidence>
<dbReference type="Gene3D" id="3.90.380.10">
    <property type="entry name" value="Naphthalene 1,2-dioxygenase Alpha Subunit, Chain A, domain 1"/>
    <property type="match status" value="1"/>
</dbReference>
<dbReference type="CDD" id="cd00680">
    <property type="entry name" value="RHO_alpha_C"/>
    <property type="match status" value="1"/>
</dbReference>
<dbReference type="InterPro" id="IPR017941">
    <property type="entry name" value="Rieske_2Fe-2S"/>
</dbReference>
<dbReference type="SUPFAM" id="SSF55961">
    <property type="entry name" value="Bet v1-like"/>
    <property type="match status" value="1"/>
</dbReference>
<keyword evidence="5" id="KW-0560">Oxidoreductase</keyword>
<comment type="similarity">
    <text evidence="2">Belongs to the bacterial ring-hydroxylating dioxygenase alpha subunit family.</text>
</comment>
<gene>
    <name evidence="9" type="ORF">SAMN05192589_11843</name>
</gene>
<dbReference type="GO" id="GO:0005506">
    <property type="term" value="F:iron ion binding"/>
    <property type="evidence" value="ECO:0007669"/>
    <property type="project" value="InterPro"/>
</dbReference>
<evidence type="ECO:0000256" key="5">
    <source>
        <dbReference type="ARBA" id="ARBA00023002"/>
    </source>
</evidence>
<keyword evidence="9" id="KW-0223">Dioxygenase</keyword>
<dbReference type="Gene3D" id="2.102.10.10">
    <property type="entry name" value="Rieske [2Fe-2S] iron-sulphur domain"/>
    <property type="match status" value="1"/>
</dbReference>
<dbReference type="EMBL" id="FMZC01000018">
    <property type="protein sequence ID" value="SDE47236.1"/>
    <property type="molecule type" value="Genomic_DNA"/>
</dbReference>
<proteinExistence type="inferred from homology"/>
<name>A0A1G7D8I2_9BURK</name>
<dbReference type="GO" id="GO:0051537">
    <property type="term" value="F:2 iron, 2 sulfur cluster binding"/>
    <property type="evidence" value="ECO:0007669"/>
    <property type="project" value="UniProtKB-KW"/>
</dbReference>
<dbReference type="PROSITE" id="PS51296">
    <property type="entry name" value="RIESKE"/>
    <property type="match status" value="1"/>
</dbReference>
<dbReference type="PANTHER" id="PTHR43756:SF5">
    <property type="entry name" value="CHOLINE MONOOXYGENASE, CHLOROPLASTIC"/>
    <property type="match status" value="1"/>
</dbReference>
<dbReference type="CDD" id="cd03469">
    <property type="entry name" value="Rieske_RO_Alpha_N"/>
    <property type="match status" value="1"/>
</dbReference>
<dbReference type="SUPFAM" id="SSF50022">
    <property type="entry name" value="ISP domain"/>
    <property type="match status" value="1"/>
</dbReference>
<keyword evidence="3" id="KW-0001">2Fe-2S</keyword>
<dbReference type="Pfam" id="PF00848">
    <property type="entry name" value="Ring_hydroxyl_A"/>
    <property type="match status" value="1"/>
</dbReference>
<dbReference type="InterPro" id="IPR015879">
    <property type="entry name" value="Ring_hydroxy_dOase_asu_C_dom"/>
</dbReference>
<dbReference type="GO" id="GO:0051213">
    <property type="term" value="F:dioxygenase activity"/>
    <property type="evidence" value="ECO:0007669"/>
    <property type="project" value="UniProtKB-KW"/>
</dbReference>
<organism evidence="9 10">
    <name type="scientific">Paracidovorax valerianellae</name>
    <dbReference type="NCBI Taxonomy" id="187868"/>
    <lineage>
        <taxon>Bacteria</taxon>
        <taxon>Pseudomonadati</taxon>
        <taxon>Pseudomonadota</taxon>
        <taxon>Betaproteobacteria</taxon>
        <taxon>Burkholderiales</taxon>
        <taxon>Comamonadaceae</taxon>
        <taxon>Paracidovorax</taxon>
    </lineage>
</organism>
<dbReference type="PANTHER" id="PTHR43756">
    <property type="entry name" value="CHOLINE MONOOXYGENASE, CHLOROPLASTIC"/>
    <property type="match status" value="1"/>
</dbReference>
<keyword evidence="10" id="KW-1185">Reference proteome</keyword>
<dbReference type="Pfam" id="PF00355">
    <property type="entry name" value="Rieske"/>
    <property type="match status" value="1"/>
</dbReference>
<dbReference type="OrthoDB" id="9790995at2"/>
<dbReference type="InterPro" id="IPR001663">
    <property type="entry name" value="Rng_hydr_dOase-A"/>
</dbReference>
<evidence type="ECO:0000313" key="10">
    <source>
        <dbReference type="Proteomes" id="UP000198781"/>
    </source>
</evidence>
<dbReference type="InterPro" id="IPR036922">
    <property type="entry name" value="Rieske_2Fe-2S_sf"/>
</dbReference>
<evidence type="ECO:0000256" key="6">
    <source>
        <dbReference type="ARBA" id="ARBA00023004"/>
    </source>
</evidence>
<dbReference type="AlphaFoldDB" id="A0A1G7D8I2"/>
<dbReference type="PRINTS" id="PR00090">
    <property type="entry name" value="RNGDIOXGNASE"/>
</dbReference>
<evidence type="ECO:0000256" key="7">
    <source>
        <dbReference type="ARBA" id="ARBA00023014"/>
    </source>
</evidence>
<reference evidence="9 10" key="1">
    <citation type="submission" date="2016-10" db="EMBL/GenBank/DDBJ databases">
        <authorList>
            <person name="de Groot N.N."/>
        </authorList>
    </citation>
    <scope>NUCLEOTIDE SEQUENCE [LARGE SCALE GENOMIC DNA]</scope>
    <source>
        <strain evidence="9 10">DSM 16619</strain>
    </source>
</reference>
<evidence type="ECO:0000256" key="3">
    <source>
        <dbReference type="ARBA" id="ARBA00022714"/>
    </source>
</evidence>
<evidence type="ECO:0000256" key="4">
    <source>
        <dbReference type="ARBA" id="ARBA00022723"/>
    </source>
</evidence>
<protein>
    <submittedName>
        <fullName evidence="9">Phenylpropionate dioxygenase, large terminal subunit</fullName>
    </submittedName>
</protein>
<dbReference type="RefSeq" id="WP_092745684.1">
    <property type="nucleotide sequence ID" value="NZ_FMZC01000018.1"/>
</dbReference>
<evidence type="ECO:0000256" key="1">
    <source>
        <dbReference type="ARBA" id="ARBA00001962"/>
    </source>
</evidence>
<dbReference type="Proteomes" id="UP000198781">
    <property type="component" value="Unassembled WGS sequence"/>
</dbReference>
<accession>A0A1G7D8I2</accession>
<keyword evidence="6" id="KW-0408">Iron</keyword>
<comment type="cofactor">
    <cofactor evidence="1">
        <name>Fe cation</name>
        <dbReference type="ChEBI" id="CHEBI:24875"/>
    </cofactor>
</comment>
<evidence type="ECO:0000313" key="9">
    <source>
        <dbReference type="EMBL" id="SDE47236.1"/>
    </source>
</evidence>
<keyword evidence="4" id="KW-0479">Metal-binding</keyword>
<evidence type="ECO:0000256" key="2">
    <source>
        <dbReference type="ARBA" id="ARBA00008751"/>
    </source>
</evidence>
<sequence>MLSRLSPAHYLDQEIFAREQTQVFRKLWLFAAFRTALAEPDAFATRELGGLPVLLQNCDGEIRAFENLCPHRQMPLQKEAFGQARMACPYHGWVFDPEGKVKTIPHEQRLYAYSPEKRKDLCLKRYAVREVGNLIFVNLDSEPLPFDEQFSPELQRALADITSHFGTQAVHADLPARYNWKLNYENVLDYNHVPYIHPKTFQPLLREGISDIRQDADAADGNSTSSTAHPLTRSLAAQSFWTRSPIRIEPWPWHAAVRRYGDGDFYYNFFLYPNVNFISLGGLTFLLQQFHPVAPDRTEVRFTLCAAKETRRLPALPAILWGHLKSEVAVLHEDLGHLEALQSHLYVGAPRARHGIYEERLIAAADTYLRLMGEDV</sequence>
<dbReference type="STRING" id="187868.SAMN05192589_11843"/>
<feature type="domain" description="Rieske" evidence="8">
    <location>
        <begin position="29"/>
        <end position="137"/>
    </location>
</feature>